<accession>A0A8C2B0G2</accession>
<dbReference type="AlphaFoldDB" id="A0A8C2B0G2"/>
<dbReference type="Proteomes" id="UP000694700">
    <property type="component" value="Unplaced"/>
</dbReference>
<dbReference type="Gene3D" id="3.10.100.10">
    <property type="entry name" value="Mannose-Binding Protein A, subunit A"/>
    <property type="match status" value="1"/>
</dbReference>
<name>A0A8C2B0G2_CYPCA</name>
<dbReference type="PROSITE" id="PS50041">
    <property type="entry name" value="C_TYPE_LECTIN_2"/>
    <property type="match status" value="1"/>
</dbReference>
<dbReference type="InterPro" id="IPR016186">
    <property type="entry name" value="C-type_lectin-like/link_sf"/>
</dbReference>
<dbReference type="InterPro" id="IPR001304">
    <property type="entry name" value="C-type_lectin-like"/>
</dbReference>
<reference evidence="2" key="1">
    <citation type="submission" date="2025-08" db="UniProtKB">
        <authorList>
            <consortium name="Ensembl"/>
        </authorList>
    </citation>
    <scope>IDENTIFICATION</scope>
</reference>
<organism evidence="2 3">
    <name type="scientific">Cyprinus carpio</name>
    <name type="common">Common carp</name>
    <dbReference type="NCBI Taxonomy" id="7962"/>
    <lineage>
        <taxon>Eukaryota</taxon>
        <taxon>Metazoa</taxon>
        <taxon>Chordata</taxon>
        <taxon>Craniata</taxon>
        <taxon>Vertebrata</taxon>
        <taxon>Euteleostomi</taxon>
        <taxon>Actinopterygii</taxon>
        <taxon>Neopterygii</taxon>
        <taxon>Teleostei</taxon>
        <taxon>Ostariophysi</taxon>
        <taxon>Cypriniformes</taxon>
        <taxon>Cyprinidae</taxon>
        <taxon>Cyprininae</taxon>
        <taxon>Cyprinus</taxon>
    </lineage>
</organism>
<evidence type="ECO:0000313" key="3">
    <source>
        <dbReference type="Proteomes" id="UP000694700"/>
    </source>
</evidence>
<evidence type="ECO:0000313" key="2">
    <source>
        <dbReference type="Ensembl" id="ENSCCRP00015112504.1"/>
    </source>
</evidence>
<dbReference type="InterPro" id="IPR016187">
    <property type="entry name" value="CTDL_fold"/>
</dbReference>
<dbReference type="InterPro" id="IPR050111">
    <property type="entry name" value="C-type_lectin/snaclec_domain"/>
</dbReference>
<proteinExistence type="predicted"/>
<protein>
    <recommendedName>
        <fullName evidence="1">C-type lectin domain-containing protein</fullName>
    </recommendedName>
</protein>
<dbReference type="Ensembl" id="ENSCCRT00015116056.1">
    <property type="protein sequence ID" value="ENSCCRP00015112504.1"/>
    <property type="gene ID" value="ENSCCRG00015044569.1"/>
</dbReference>
<dbReference type="SMART" id="SM00034">
    <property type="entry name" value="CLECT"/>
    <property type="match status" value="1"/>
</dbReference>
<dbReference type="Pfam" id="PF00059">
    <property type="entry name" value="Lectin_C"/>
    <property type="match status" value="1"/>
</dbReference>
<feature type="domain" description="C-type lectin" evidence="1">
    <location>
        <begin position="100"/>
        <end position="205"/>
    </location>
</feature>
<sequence length="222" mass="24864">MIKESGDDYGKWRTHVCRYERPYMCKKALNSKIQTSKHCPNVSHLFRICALIQYFAYDSVVNVINAFNHYNCAFQLFFGSVICSSLSVAPAICPSGWLSFSGNCYWMVSNQNLLTSWYLAQTKCSEMNGGDLVSITEPFEQGFIQAQIQSVPTGISLWMGAHDSITEGGWTWMDGSPFRYINWASGDAGTWNDTACAAAKPYICKITKGKADKRHGRTKSVL</sequence>
<dbReference type="SUPFAM" id="SSF56436">
    <property type="entry name" value="C-type lectin-like"/>
    <property type="match status" value="1"/>
</dbReference>
<evidence type="ECO:0000259" key="1">
    <source>
        <dbReference type="PROSITE" id="PS50041"/>
    </source>
</evidence>
<dbReference type="PANTHER" id="PTHR22803">
    <property type="entry name" value="MANNOSE, PHOSPHOLIPASE, LECTIN RECEPTOR RELATED"/>
    <property type="match status" value="1"/>
</dbReference>